<accession>A0A061IYR8</accession>
<dbReference type="Proteomes" id="UP000031737">
    <property type="component" value="Unassembled WGS sequence"/>
</dbReference>
<name>A0A061IYR8_TRYRA</name>
<dbReference type="OrthoDB" id="10259687at2759"/>
<dbReference type="GO" id="GO:0003723">
    <property type="term" value="F:RNA binding"/>
    <property type="evidence" value="ECO:0007669"/>
    <property type="project" value="UniProtKB-UniRule"/>
</dbReference>
<feature type="region of interest" description="Disordered" evidence="2">
    <location>
        <begin position="264"/>
        <end position="284"/>
    </location>
</feature>
<dbReference type="InterPro" id="IPR000504">
    <property type="entry name" value="RRM_dom"/>
</dbReference>
<evidence type="ECO:0000256" key="2">
    <source>
        <dbReference type="SAM" id="MobiDB-lite"/>
    </source>
</evidence>
<feature type="domain" description="RRM" evidence="3">
    <location>
        <begin position="49"/>
        <end position="132"/>
    </location>
</feature>
<dbReference type="InterPro" id="IPR052084">
    <property type="entry name" value="SF3B4_spliceosome_assoc"/>
</dbReference>
<dbReference type="InterPro" id="IPR035979">
    <property type="entry name" value="RBD_domain_sf"/>
</dbReference>
<keyword evidence="1" id="KW-0694">RNA-binding</keyword>
<evidence type="ECO:0000256" key="1">
    <source>
        <dbReference type="PROSITE-ProRule" id="PRU00176"/>
    </source>
</evidence>
<dbReference type="AlphaFoldDB" id="A0A061IYR8"/>
<dbReference type="VEuPathDB" id="TriTrypDB:TRSC58_06163"/>
<gene>
    <name evidence="4" type="ORF">TRSC58_06163</name>
</gene>
<evidence type="ECO:0000259" key="3">
    <source>
        <dbReference type="PROSITE" id="PS50102"/>
    </source>
</evidence>
<dbReference type="Pfam" id="PF00076">
    <property type="entry name" value="RRM_1"/>
    <property type="match status" value="2"/>
</dbReference>
<dbReference type="SUPFAM" id="SSF54928">
    <property type="entry name" value="RNA-binding domain, RBD"/>
    <property type="match status" value="1"/>
</dbReference>
<reference evidence="4 5" key="1">
    <citation type="submission" date="2013-07" db="EMBL/GenBank/DDBJ databases">
        <authorList>
            <person name="Stoco P.H."/>
            <person name="Wagner G."/>
            <person name="Gerber A."/>
            <person name="Zaha A."/>
            <person name="Thompson C."/>
            <person name="Bartholomeu D.C."/>
            <person name="Luckemeyer D.D."/>
            <person name="Bahia D."/>
            <person name="Loreto E."/>
            <person name="Prestes E.B."/>
            <person name="Lima F.M."/>
            <person name="Rodrigues-Luiz G."/>
            <person name="Vallejo G.A."/>
            <person name="Filho J.F."/>
            <person name="Monteiro K.M."/>
            <person name="Tyler K.M."/>
            <person name="de Almeida L.G."/>
            <person name="Ortiz M.F."/>
            <person name="Siervo M.A."/>
            <person name="de Moraes M.H."/>
            <person name="Cunha O.L."/>
            <person name="Mendonca-Neto R."/>
            <person name="Silva R."/>
            <person name="Teixeira S.M."/>
            <person name="Murta S.M."/>
            <person name="Sincero T.C."/>
            <person name="Mendes T.A."/>
            <person name="Urmenyi T.P."/>
            <person name="Silva V.G."/>
            <person name="da Rocha W.D."/>
            <person name="Andersson B."/>
            <person name="Romanha A.J."/>
            <person name="Steindel M."/>
            <person name="de Vasconcelos A.T."/>
            <person name="Grisard E.C."/>
        </authorList>
    </citation>
    <scope>NUCLEOTIDE SEQUENCE [LARGE SCALE GENOMIC DNA]</scope>
    <source>
        <strain evidence="4 5">SC58</strain>
    </source>
</reference>
<dbReference type="PANTHER" id="PTHR48030:SF3">
    <property type="entry name" value="SPLICING FACTOR 3B SUBUNIT 4"/>
    <property type="match status" value="1"/>
</dbReference>
<dbReference type="SMART" id="SM00360">
    <property type="entry name" value="RRM"/>
    <property type="match status" value="2"/>
</dbReference>
<keyword evidence="5" id="KW-1185">Reference proteome</keyword>
<dbReference type="Gene3D" id="3.30.70.330">
    <property type="match status" value="2"/>
</dbReference>
<evidence type="ECO:0000313" key="5">
    <source>
        <dbReference type="Proteomes" id="UP000031737"/>
    </source>
</evidence>
<dbReference type="InterPro" id="IPR012677">
    <property type="entry name" value="Nucleotide-bd_a/b_plait_sf"/>
</dbReference>
<sequence length="300" mass="34646">MMQVCLHGRPIARPLFSSISLQFVAGRARVRYCCSGLLEMTTFKREDLRRVFFSDLSEQCDEDLIYELCTQFGPVANITWPTIGNLTGGAQHKTFCFVDFRNAEDAKYCYEALYRSRVKMFGKELRVSHASTEMPLKESGSQVHHRHAVHELHEIGAKVVVRGVDLNVTDFDLTSFFGQFGKFAVPPRKVRDVEGNFRGVVILSYEDFAASDKVIDEMDQKVYRDRPISVAYAMMEDDSGRQHGTHEERENAKLFLEEARKHAERIEKEQAEHEREKARRRRENISWASGIDPFFRGQRP</sequence>
<dbReference type="GO" id="GO:0048026">
    <property type="term" value="P:positive regulation of mRNA splicing, via spliceosome"/>
    <property type="evidence" value="ECO:0007669"/>
    <property type="project" value="TreeGrafter"/>
</dbReference>
<dbReference type="GO" id="GO:0071011">
    <property type="term" value="C:precatalytic spliceosome"/>
    <property type="evidence" value="ECO:0007669"/>
    <property type="project" value="TreeGrafter"/>
</dbReference>
<feature type="compositionally biased region" description="Basic and acidic residues" evidence="2">
    <location>
        <begin position="264"/>
        <end position="277"/>
    </location>
</feature>
<evidence type="ECO:0000313" key="4">
    <source>
        <dbReference type="EMBL" id="ESL06167.1"/>
    </source>
</evidence>
<feature type="domain" description="RRM" evidence="3">
    <location>
        <begin position="157"/>
        <end position="235"/>
    </location>
</feature>
<protein>
    <submittedName>
        <fullName evidence="4">RNA-binding protein</fullName>
    </submittedName>
</protein>
<proteinExistence type="predicted"/>
<comment type="caution">
    <text evidence="4">The sequence shown here is derived from an EMBL/GenBank/DDBJ whole genome shotgun (WGS) entry which is preliminary data.</text>
</comment>
<dbReference type="PROSITE" id="PS50102">
    <property type="entry name" value="RRM"/>
    <property type="match status" value="2"/>
</dbReference>
<dbReference type="GO" id="GO:0005730">
    <property type="term" value="C:nucleolus"/>
    <property type="evidence" value="ECO:0007669"/>
    <property type="project" value="TreeGrafter"/>
</dbReference>
<organism evidence="4 5">
    <name type="scientific">Trypanosoma rangeli SC58</name>
    <dbReference type="NCBI Taxonomy" id="429131"/>
    <lineage>
        <taxon>Eukaryota</taxon>
        <taxon>Discoba</taxon>
        <taxon>Euglenozoa</taxon>
        <taxon>Kinetoplastea</taxon>
        <taxon>Metakinetoplastina</taxon>
        <taxon>Trypanosomatida</taxon>
        <taxon>Trypanosomatidae</taxon>
        <taxon>Trypanosoma</taxon>
        <taxon>Herpetosoma</taxon>
    </lineage>
</organism>
<dbReference type="EMBL" id="AUPL01006163">
    <property type="protein sequence ID" value="ESL06167.1"/>
    <property type="molecule type" value="Genomic_DNA"/>
</dbReference>
<dbReference type="PANTHER" id="PTHR48030">
    <property type="entry name" value="SPLICING FACTOR 3B SUBUNIT 4"/>
    <property type="match status" value="1"/>
</dbReference>